<accession>A0A225W929</accession>
<keyword evidence="2" id="KW-1185">Reference proteome</keyword>
<dbReference type="EMBL" id="NBNE01001384">
    <property type="protein sequence ID" value="OWZ14241.1"/>
    <property type="molecule type" value="Genomic_DNA"/>
</dbReference>
<gene>
    <name evidence="1" type="ORF">PHMEG_00012312</name>
</gene>
<proteinExistence type="predicted"/>
<sequence>DIPQIPDIFVLGFRNYRCIHGVMQKRRGEGVREVHLNFTDCRAQLDAVVTWVRSDDQGGAWCVLVWNEWRMHNHNADGCDHIRGMNDLPAEGPVADNIGVLADAGAGSRQIANYASNALGE</sequence>
<evidence type="ECO:0000313" key="1">
    <source>
        <dbReference type="EMBL" id="OWZ14241.1"/>
    </source>
</evidence>
<dbReference type="AlphaFoldDB" id="A0A225W929"/>
<protein>
    <submittedName>
        <fullName evidence="1">Uncharacterized protein</fullName>
    </submittedName>
</protein>
<dbReference type="OrthoDB" id="129054at2759"/>
<name>A0A225W929_9STRA</name>
<evidence type="ECO:0000313" key="2">
    <source>
        <dbReference type="Proteomes" id="UP000198211"/>
    </source>
</evidence>
<reference evidence="2" key="1">
    <citation type="submission" date="2017-03" db="EMBL/GenBank/DDBJ databases">
        <title>Phytopthora megakarya and P. palmivora, two closely related causual agents of cacao black pod achieved similar genome size and gene model numbers by different mechanisms.</title>
        <authorList>
            <person name="Ali S."/>
            <person name="Shao J."/>
            <person name="Larry D.J."/>
            <person name="Kronmiller B."/>
            <person name="Shen D."/>
            <person name="Strem M.D."/>
            <person name="Melnick R.L."/>
            <person name="Guiltinan M.J."/>
            <person name="Tyler B.M."/>
            <person name="Meinhardt L.W."/>
            <person name="Bailey B.A."/>
        </authorList>
    </citation>
    <scope>NUCLEOTIDE SEQUENCE [LARGE SCALE GENOMIC DNA]</scope>
    <source>
        <strain evidence="2">zdho120</strain>
    </source>
</reference>
<organism evidence="1 2">
    <name type="scientific">Phytophthora megakarya</name>
    <dbReference type="NCBI Taxonomy" id="4795"/>
    <lineage>
        <taxon>Eukaryota</taxon>
        <taxon>Sar</taxon>
        <taxon>Stramenopiles</taxon>
        <taxon>Oomycota</taxon>
        <taxon>Peronosporomycetes</taxon>
        <taxon>Peronosporales</taxon>
        <taxon>Peronosporaceae</taxon>
        <taxon>Phytophthora</taxon>
    </lineage>
</organism>
<dbReference type="Proteomes" id="UP000198211">
    <property type="component" value="Unassembled WGS sequence"/>
</dbReference>
<feature type="non-terminal residue" evidence="1">
    <location>
        <position position="1"/>
    </location>
</feature>
<comment type="caution">
    <text evidence="1">The sequence shown here is derived from an EMBL/GenBank/DDBJ whole genome shotgun (WGS) entry which is preliminary data.</text>
</comment>